<accession>A0A6J7HV19</accession>
<sequence>MIFSRFRAVRIAVSTLVLALSACGSGGGSGTTALTTSPVSSASGVAPSGTPVDLPMSDWTPDQMRYALYIDGTLITDVDCIRLKEKSDGTITTLIWPKGSTARHVGDVITVYDAAGRAVAASGDAVLYDGGYGQPPYPNACTKGSRSTFLVQDDL</sequence>
<organism evidence="1">
    <name type="scientific">freshwater metagenome</name>
    <dbReference type="NCBI Taxonomy" id="449393"/>
    <lineage>
        <taxon>unclassified sequences</taxon>
        <taxon>metagenomes</taxon>
        <taxon>ecological metagenomes</taxon>
    </lineage>
</organism>
<evidence type="ECO:0000313" key="1">
    <source>
        <dbReference type="EMBL" id="CAB4920330.1"/>
    </source>
</evidence>
<gene>
    <name evidence="1" type="ORF">UFOPK3610_01373</name>
</gene>
<dbReference type="EMBL" id="CAFBMR010000062">
    <property type="protein sequence ID" value="CAB4920330.1"/>
    <property type="molecule type" value="Genomic_DNA"/>
</dbReference>
<proteinExistence type="predicted"/>
<dbReference type="AlphaFoldDB" id="A0A6J7HV19"/>
<name>A0A6J7HV19_9ZZZZ</name>
<protein>
    <submittedName>
        <fullName evidence="1">Unannotated protein</fullName>
    </submittedName>
</protein>
<dbReference type="PROSITE" id="PS51257">
    <property type="entry name" value="PROKAR_LIPOPROTEIN"/>
    <property type="match status" value="1"/>
</dbReference>
<reference evidence="1" key="1">
    <citation type="submission" date="2020-05" db="EMBL/GenBank/DDBJ databases">
        <authorList>
            <person name="Chiriac C."/>
            <person name="Salcher M."/>
            <person name="Ghai R."/>
            <person name="Kavagutti S V."/>
        </authorList>
    </citation>
    <scope>NUCLEOTIDE SEQUENCE</scope>
</reference>